<dbReference type="Gene3D" id="1.10.3210.10">
    <property type="entry name" value="Hypothetical protein af1432"/>
    <property type="match status" value="1"/>
</dbReference>
<dbReference type="PROSITE" id="PS51832">
    <property type="entry name" value="HD_GYP"/>
    <property type="match status" value="1"/>
</dbReference>
<dbReference type="Pfam" id="PF13487">
    <property type="entry name" value="HD_5"/>
    <property type="match status" value="1"/>
</dbReference>
<evidence type="ECO:0000313" key="4">
    <source>
        <dbReference type="Proteomes" id="UP000049472"/>
    </source>
</evidence>
<evidence type="ECO:0000313" key="3">
    <source>
        <dbReference type="EMBL" id="MCC2747725.1"/>
    </source>
</evidence>
<gene>
    <name evidence="3" type="ORF">LK487_11920</name>
    <name evidence="2" type="ORF">T1815_25711</name>
</gene>
<feature type="domain" description="HD-GYP" evidence="1">
    <location>
        <begin position="103"/>
        <end position="297"/>
    </location>
</feature>
<proteinExistence type="predicted"/>
<organism evidence="2 4">
    <name type="scientific">Agathobacter rectalis</name>
    <dbReference type="NCBI Taxonomy" id="39491"/>
    <lineage>
        <taxon>Bacteria</taxon>
        <taxon>Bacillati</taxon>
        <taxon>Bacillota</taxon>
        <taxon>Clostridia</taxon>
        <taxon>Lachnospirales</taxon>
        <taxon>Lachnospiraceae</taxon>
        <taxon>Agathobacter</taxon>
    </lineage>
</organism>
<dbReference type="Proteomes" id="UP001197847">
    <property type="component" value="Unassembled WGS sequence"/>
</dbReference>
<evidence type="ECO:0000259" key="1">
    <source>
        <dbReference type="PROSITE" id="PS51832"/>
    </source>
</evidence>
<dbReference type="CDD" id="cd00077">
    <property type="entry name" value="HDc"/>
    <property type="match status" value="1"/>
</dbReference>
<dbReference type="SMART" id="SM00471">
    <property type="entry name" value="HDc"/>
    <property type="match status" value="1"/>
</dbReference>
<reference evidence="3" key="3">
    <citation type="submission" date="2021-10" db="EMBL/GenBank/DDBJ databases">
        <title>Collection of gut derived symbiotic bacterial strains cultured from healthy donors.</title>
        <authorList>
            <person name="Lin H."/>
            <person name="Littmann E."/>
            <person name="Claire K."/>
            <person name="Pamer E."/>
        </authorList>
    </citation>
    <scope>NUCLEOTIDE SEQUENCE</scope>
    <source>
        <strain evidence="3">MSK.22.92</strain>
    </source>
</reference>
<sequence length="347" mass="39430">MRIKAVSSLVGGEVLAEPILTEKNDILIPNGTRLKPDYVPLIESLGIESVIVEDPYENYESPNSIVDPAIFDKYVEKVRRLMESHIYHDGKSLKEFEIIANDIVHDINDMPYDVIVDIKERNSDLYEHTVMVTLLSVLVARKLKLDEKRKYNIAVGCLLHDIGLRFIVTRYKNRDFSNADPAELFEYKKHTILGYSALDEESWIAPISMKMVLSHHENMAGTGFPMKQKNKELECRIIQACDAFDSLMSGMECKRICVQEAINQIKENDGGRYDNKIIKCLLSSIARYPVGTTVKTNAEEEGVVVSQTVDPENPIIMIFGNENNGKLMLHNRLNLMLDKNISILQVI</sequence>
<reference evidence="4" key="1">
    <citation type="submission" date="2015-05" db="EMBL/GenBank/DDBJ databases">
        <authorList>
            <consortium name="Pathogen Informatics"/>
        </authorList>
    </citation>
    <scope>NUCLEOTIDE SEQUENCE [LARGE SCALE GENOMIC DNA]</scope>
    <source>
        <strain evidence="4">T1-815</strain>
    </source>
</reference>
<dbReference type="EMBL" id="JAJFBX010000018">
    <property type="protein sequence ID" value="MCC2747725.1"/>
    <property type="molecule type" value="Genomic_DNA"/>
</dbReference>
<dbReference type="InterPro" id="IPR037522">
    <property type="entry name" value="HD_GYP_dom"/>
</dbReference>
<keyword evidence="4" id="KW-1185">Reference proteome</keyword>
<accession>A0A0M6WWJ2</accession>
<dbReference type="InterPro" id="IPR003607">
    <property type="entry name" value="HD/PDEase_dom"/>
</dbReference>
<dbReference type="EMBL" id="CVRQ01000028">
    <property type="protein sequence ID" value="CRL41087.1"/>
    <property type="molecule type" value="Genomic_DNA"/>
</dbReference>
<dbReference type="PANTHER" id="PTHR43155:SF2">
    <property type="entry name" value="CYCLIC DI-GMP PHOSPHODIESTERASE PA4108"/>
    <property type="match status" value="1"/>
</dbReference>
<name>A0A0M6WWJ2_9FIRM</name>
<protein>
    <submittedName>
        <fullName evidence="3">HD domain-containing protein</fullName>
    </submittedName>
</protein>
<dbReference type="SUPFAM" id="SSF109604">
    <property type="entry name" value="HD-domain/PDEase-like"/>
    <property type="match status" value="1"/>
</dbReference>
<dbReference type="PANTHER" id="PTHR43155">
    <property type="entry name" value="CYCLIC DI-GMP PHOSPHODIESTERASE PA4108-RELATED"/>
    <property type="match status" value="1"/>
</dbReference>
<reference evidence="2" key="2">
    <citation type="submission" date="2015-05" db="EMBL/GenBank/DDBJ databases">
        <authorList>
            <person name="Wang D.B."/>
            <person name="Wang M."/>
        </authorList>
    </citation>
    <scope>NUCLEOTIDE SEQUENCE [LARGE SCALE GENOMIC DNA]</scope>
    <source>
        <strain evidence="2">T1-815</strain>
    </source>
</reference>
<dbReference type="RefSeq" id="WP_055062496.1">
    <property type="nucleotide sequence ID" value="NZ_CVRQ01000028.1"/>
</dbReference>
<evidence type="ECO:0000313" key="2">
    <source>
        <dbReference type="EMBL" id="CRL41087.1"/>
    </source>
</evidence>
<dbReference type="AlphaFoldDB" id="A0A0M6WWJ2"/>
<dbReference type="Proteomes" id="UP000049472">
    <property type="component" value="Unassembled WGS sequence"/>
</dbReference>